<evidence type="ECO:0000256" key="2">
    <source>
        <dbReference type="ARBA" id="ARBA00005466"/>
    </source>
</evidence>
<dbReference type="InterPro" id="IPR036318">
    <property type="entry name" value="FAD-bd_PCMH-like_sf"/>
</dbReference>
<keyword evidence="4" id="KW-0274">FAD</keyword>
<reference evidence="9" key="1">
    <citation type="journal article" date="2020" name="Stud. Mycol.">
        <title>101 Dothideomycetes genomes: a test case for predicting lifestyles and emergence of pathogens.</title>
        <authorList>
            <person name="Haridas S."/>
            <person name="Albert R."/>
            <person name="Binder M."/>
            <person name="Bloem J."/>
            <person name="Labutti K."/>
            <person name="Salamov A."/>
            <person name="Andreopoulos B."/>
            <person name="Baker S."/>
            <person name="Barry K."/>
            <person name="Bills G."/>
            <person name="Bluhm B."/>
            <person name="Cannon C."/>
            <person name="Castanera R."/>
            <person name="Culley D."/>
            <person name="Daum C."/>
            <person name="Ezra D."/>
            <person name="Gonzalez J."/>
            <person name="Henrissat B."/>
            <person name="Kuo A."/>
            <person name="Liang C."/>
            <person name="Lipzen A."/>
            <person name="Lutzoni F."/>
            <person name="Magnuson J."/>
            <person name="Mondo S."/>
            <person name="Nolan M."/>
            <person name="Ohm R."/>
            <person name="Pangilinan J."/>
            <person name="Park H.-J."/>
            <person name="Ramirez L."/>
            <person name="Alfaro M."/>
            <person name="Sun H."/>
            <person name="Tritt A."/>
            <person name="Yoshinaga Y."/>
            <person name="Zwiers L.-H."/>
            <person name="Turgeon B."/>
            <person name="Goodwin S."/>
            <person name="Spatafora J."/>
            <person name="Crous P."/>
            <person name="Grigoriev I."/>
        </authorList>
    </citation>
    <scope>NUCLEOTIDE SEQUENCE</scope>
    <source>
        <strain evidence="9">ATCC 74209</strain>
    </source>
</reference>
<evidence type="ECO:0000256" key="6">
    <source>
        <dbReference type="SAM" id="MobiDB-lite"/>
    </source>
</evidence>
<gene>
    <name evidence="9" type="ORF">GQ43DRAFT_365420</name>
</gene>
<dbReference type="InterPro" id="IPR012951">
    <property type="entry name" value="BBE"/>
</dbReference>
<dbReference type="Gene3D" id="3.30.465.10">
    <property type="match status" value="2"/>
</dbReference>
<comment type="cofactor">
    <cofactor evidence="1">
        <name>FAD</name>
        <dbReference type="ChEBI" id="CHEBI:57692"/>
    </cofactor>
</comment>
<sequence>MNIYIERLLFPFLLLHLCYGYNFPWEDIKLTEAETANYPEIRFGNTGPPSVKECRTKPGDADWPTEAQWSKFNDTLGGVLLRPKPPASVCYQGPGYDAIKCAMLTRLWSSASIHADDPISISTQWAEGNHCLPSAGPNSTCTQGGYPVYVVNATTVRHVQMAVNFARNQNIRLVVKNTGHDFNGKSAGAHALSIWVHNLKGFKYLPSYLSNTTSSIYQGPAAAIGAGMQSFEVQQAQLPYNITMISPGGTTVGNVGGFMMAGGHSSYTSYYGFAADHILSVEVVMADGGIVTADEKHNKDLFWAVRGGGGGTFGVVTSVITKVFPPTPITSSNIIFATGAGSGTTNVVSREVFWAGIKTYWAHCIRIVNAGGQGYNFIRHTGKFSNESSLYDGLLFTTSVSVPNMPVEEFNDFVAPLYRDLRDAGITLDAPKVRRSMIAHPHIRDEPDESRPPPATGTPYPGGNNVGNTRLASRLFTYSNFNTSASLDALSTTLRTFVESGGYTFHGINYNPSPVRAGYPVPNNSILPAYRDAVMHSEAFESQTFLKPVPDQIKDYRRFQKYVQQFRDLAPHSGSYMNEGDAQEPQWRDAFWGANYGRLLDIKNTVDPYGVFYVPSGVGSERWEVRGSSGGGRDAIMTQDGVVCRT</sequence>
<dbReference type="SUPFAM" id="SSF56176">
    <property type="entry name" value="FAD-binding/transporter-associated domain-like"/>
    <property type="match status" value="1"/>
</dbReference>
<dbReference type="InterPro" id="IPR006094">
    <property type="entry name" value="Oxid_FAD_bind_N"/>
</dbReference>
<evidence type="ECO:0000313" key="10">
    <source>
        <dbReference type="Proteomes" id="UP000799536"/>
    </source>
</evidence>
<dbReference type="OrthoDB" id="415825at2759"/>
<dbReference type="PANTHER" id="PTHR42973">
    <property type="entry name" value="BINDING OXIDOREDUCTASE, PUTATIVE (AFU_ORTHOLOGUE AFUA_1G17690)-RELATED"/>
    <property type="match status" value="1"/>
</dbReference>
<keyword evidence="7" id="KW-0732">Signal</keyword>
<dbReference type="EMBL" id="ML993885">
    <property type="protein sequence ID" value="KAF2204088.1"/>
    <property type="molecule type" value="Genomic_DNA"/>
</dbReference>
<feature type="domain" description="FAD-binding PCMH-type" evidence="8">
    <location>
        <begin position="143"/>
        <end position="326"/>
    </location>
</feature>
<dbReference type="GO" id="GO:0016491">
    <property type="term" value="F:oxidoreductase activity"/>
    <property type="evidence" value="ECO:0007669"/>
    <property type="project" value="UniProtKB-KW"/>
</dbReference>
<feature type="chain" id="PRO_5040119500" evidence="7">
    <location>
        <begin position="21"/>
        <end position="646"/>
    </location>
</feature>
<dbReference type="InterPro" id="IPR050416">
    <property type="entry name" value="FAD-linked_Oxidoreductase"/>
</dbReference>
<keyword evidence="3" id="KW-0285">Flavoprotein</keyword>
<dbReference type="Proteomes" id="UP000799536">
    <property type="component" value="Unassembled WGS sequence"/>
</dbReference>
<evidence type="ECO:0000259" key="8">
    <source>
        <dbReference type="PROSITE" id="PS51387"/>
    </source>
</evidence>
<dbReference type="PROSITE" id="PS51387">
    <property type="entry name" value="FAD_PCMH"/>
    <property type="match status" value="1"/>
</dbReference>
<evidence type="ECO:0000256" key="1">
    <source>
        <dbReference type="ARBA" id="ARBA00001974"/>
    </source>
</evidence>
<comment type="caution">
    <text evidence="9">The sequence shown here is derived from an EMBL/GenBank/DDBJ whole genome shotgun (WGS) entry which is preliminary data.</text>
</comment>
<dbReference type="PANTHER" id="PTHR42973:SF39">
    <property type="entry name" value="FAD-BINDING PCMH-TYPE DOMAIN-CONTAINING PROTEIN"/>
    <property type="match status" value="1"/>
</dbReference>
<keyword evidence="10" id="KW-1185">Reference proteome</keyword>
<dbReference type="InterPro" id="IPR016166">
    <property type="entry name" value="FAD-bd_PCMH"/>
</dbReference>
<evidence type="ECO:0000256" key="7">
    <source>
        <dbReference type="SAM" id="SignalP"/>
    </source>
</evidence>
<evidence type="ECO:0000256" key="3">
    <source>
        <dbReference type="ARBA" id="ARBA00022630"/>
    </source>
</evidence>
<organism evidence="9 10">
    <name type="scientific">Delitschia confertaspora ATCC 74209</name>
    <dbReference type="NCBI Taxonomy" id="1513339"/>
    <lineage>
        <taxon>Eukaryota</taxon>
        <taxon>Fungi</taxon>
        <taxon>Dikarya</taxon>
        <taxon>Ascomycota</taxon>
        <taxon>Pezizomycotina</taxon>
        <taxon>Dothideomycetes</taxon>
        <taxon>Pleosporomycetidae</taxon>
        <taxon>Pleosporales</taxon>
        <taxon>Delitschiaceae</taxon>
        <taxon>Delitschia</taxon>
    </lineage>
</organism>
<dbReference type="AlphaFoldDB" id="A0A9P4JX15"/>
<feature type="compositionally biased region" description="Basic and acidic residues" evidence="6">
    <location>
        <begin position="442"/>
        <end position="451"/>
    </location>
</feature>
<evidence type="ECO:0000256" key="4">
    <source>
        <dbReference type="ARBA" id="ARBA00022827"/>
    </source>
</evidence>
<feature type="region of interest" description="Disordered" evidence="6">
    <location>
        <begin position="437"/>
        <end position="466"/>
    </location>
</feature>
<keyword evidence="5" id="KW-0560">Oxidoreductase</keyword>
<evidence type="ECO:0000313" key="9">
    <source>
        <dbReference type="EMBL" id="KAF2204088.1"/>
    </source>
</evidence>
<proteinExistence type="inferred from homology"/>
<dbReference type="Pfam" id="PF01565">
    <property type="entry name" value="FAD_binding_4"/>
    <property type="match status" value="1"/>
</dbReference>
<evidence type="ECO:0000256" key="5">
    <source>
        <dbReference type="ARBA" id="ARBA00023002"/>
    </source>
</evidence>
<feature type="signal peptide" evidence="7">
    <location>
        <begin position="1"/>
        <end position="20"/>
    </location>
</feature>
<accession>A0A9P4JX15</accession>
<dbReference type="InterPro" id="IPR016169">
    <property type="entry name" value="FAD-bd_PCMH_sub2"/>
</dbReference>
<comment type="similarity">
    <text evidence="2">Belongs to the oxygen-dependent FAD-linked oxidoreductase family.</text>
</comment>
<name>A0A9P4JX15_9PLEO</name>
<dbReference type="Pfam" id="PF08031">
    <property type="entry name" value="BBE"/>
    <property type="match status" value="1"/>
</dbReference>
<protein>
    <submittedName>
        <fullName evidence="9">FAD binding domain-containing protein</fullName>
    </submittedName>
</protein>
<dbReference type="GO" id="GO:0071949">
    <property type="term" value="F:FAD binding"/>
    <property type="evidence" value="ECO:0007669"/>
    <property type="project" value="InterPro"/>
</dbReference>